<feature type="domain" description="Glycosyltransferase subfamily 4-like N-terminal" evidence="2">
    <location>
        <begin position="14"/>
        <end position="184"/>
    </location>
</feature>
<protein>
    <submittedName>
        <fullName evidence="3">Glycosyltransferase family 4 protein</fullName>
    </submittedName>
</protein>
<evidence type="ECO:0000313" key="4">
    <source>
        <dbReference type="Proteomes" id="UP000279029"/>
    </source>
</evidence>
<dbReference type="SUPFAM" id="SSF53756">
    <property type="entry name" value="UDP-Glycosyltransferase/glycogen phosphorylase"/>
    <property type="match status" value="1"/>
</dbReference>
<dbReference type="Proteomes" id="UP000279029">
    <property type="component" value="Chromosome"/>
</dbReference>
<sequence>MNIGIFTDCYYPQINGVVTSVMMLQEELEKRGHNVTIITVKVPHHIEEQENVIRIKSIPIIRMNEFRLGIPFNVPLIKMIKSLKLDLVHTHTEFSVGLLGKYMARVLGIPLVHTYHTMYEDYTHYIYNLKYGQRVVKKMVAKGSKIYTKKYSCIIAPTDKTLVSLRRYGIKNDIHILPTGIDIDKFAKLEADNSAIAALRKSHSIEESDFVLLSLGRISKEKNLEFLLEQLPELIKVHKHLKLVIVGDGPYLNQLLKKCDELSLHKHVIFVGRVPYEEIGQYYKMADIFVSASYTETQGLTIIEAMASNLGVVVYDDTNVQGIVMEGESGRLFTTQAELKHQISDAINHPSKTKAMRKRGLEIVQSLSKESYAENAEKIYNLLVEKHM</sequence>
<organism evidence="3 4">
    <name type="scientific">Petrocella atlantisensis</name>
    <dbReference type="NCBI Taxonomy" id="2173034"/>
    <lineage>
        <taxon>Bacteria</taxon>
        <taxon>Bacillati</taxon>
        <taxon>Bacillota</taxon>
        <taxon>Clostridia</taxon>
        <taxon>Lachnospirales</taxon>
        <taxon>Vallitaleaceae</taxon>
        <taxon>Petrocella</taxon>
    </lineage>
</organism>
<dbReference type="OrthoDB" id="9802525at2"/>
<keyword evidence="3" id="KW-0808">Transferase</keyword>
<dbReference type="PANTHER" id="PTHR45947">
    <property type="entry name" value="SULFOQUINOVOSYL TRANSFERASE SQD2"/>
    <property type="match status" value="1"/>
</dbReference>
<dbReference type="Pfam" id="PF13439">
    <property type="entry name" value="Glyco_transf_4"/>
    <property type="match status" value="1"/>
</dbReference>
<dbReference type="GO" id="GO:0016758">
    <property type="term" value="F:hexosyltransferase activity"/>
    <property type="evidence" value="ECO:0007669"/>
    <property type="project" value="TreeGrafter"/>
</dbReference>
<reference evidence="3 4" key="1">
    <citation type="submission" date="2018-09" db="EMBL/GenBank/DDBJ databases">
        <authorList>
            <person name="Postec A."/>
        </authorList>
    </citation>
    <scope>NUCLEOTIDE SEQUENCE [LARGE SCALE GENOMIC DNA]</scope>
    <source>
        <strain evidence="3">70B-A</strain>
    </source>
</reference>
<dbReference type="InterPro" id="IPR001296">
    <property type="entry name" value="Glyco_trans_1"/>
</dbReference>
<dbReference type="InterPro" id="IPR050194">
    <property type="entry name" value="Glycosyltransferase_grp1"/>
</dbReference>
<dbReference type="RefSeq" id="WP_125136378.1">
    <property type="nucleotide sequence ID" value="NZ_LR130778.1"/>
</dbReference>
<dbReference type="InterPro" id="IPR028098">
    <property type="entry name" value="Glyco_trans_4-like_N"/>
</dbReference>
<dbReference type="Pfam" id="PF00534">
    <property type="entry name" value="Glycos_transf_1"/>
    <property type="match status" value="1"/>
</dbReference>
<name>A0A3P7S2H5_9FIRM</name>
<dbReference type="KEGG" id="cbar:PATL70BA_1095"/>
<proteinExistence type="predicted"/>
<evidence type="ECO:0000259" key="1">
    <source>
        <dbReference type="Pfam" id="PF00534"/>
    </source>
</evidence>
<gene>
    <name evidence="3" type="ORF">PATL70BA_1095</name>
</gene>
<feature type="domain" description="Glycosyl transferase family 1" evidence="1">
    <location>
        <begin position="198"/>
        <end position="360"/>
    </location>
</feature>
<dbReference type="EMBL" id="LR130778">
    <property type="protein sequence ID" value="VDN46969.1"/>
    <property type="molecule type" value="Genomic_DNA"/>
</dbReference>
<evidence type="ECO:0000313" key="3">
    <source>
        <dbReference type="EMBL" id="VDN46969.1"/>
    </source>
</evidence>
<evidence type="ECO:0000259" key="2">
    <source>
        <dbReference type="Pfam" id="PF13439"/>
    </source>
</evidence>
<dbReference type="CDD" id="cd03817">
    <property type="entry name" value="GT4_UGDG-like"/>
    <property type="match status" value="1"/>
</dbReference>
<keyword evidence="4" id="KW-1185">Reference proteome</keyword>
<dbReference type="AlphaFoldDB" id="A0A3P7S2H5"/>
<accession>A0A3P7S2H5</accession>
<dbReference type="PANTHER" id="PTHR45947:SF3">
    <property type="entry name" value="SULFOQUINOVOSYL TRANSFERASE SQD2"/>
    <property type="match status" value="1"/>
</dbReference>
<dbReference type="Gene3D" id="3.40.50.2000">
    <property type="entry name" value="Glycogen Phosphorylase B"/>
    <property type="match status" value="2"/>
</dbReference>